<organism evidence="20 21">
    <name type="scientific">Bos mutus grunniens</name>
    <name type="common">Wild yak</name>
    <name type="synonym">Bos grunniens</name>
    <dbReference type="NCBI Taxonomy" id="30521"/>
    <lineage>
        <taxon>Eukaryota</taxon>
        <taxon>Metazoa</taxon>
        <taxon>Chordata</taxon>
        <taxon>Craniata</taxon>
        <taxon>Vertebrata</taxon>
        <taxon>Euteleostomi</taxon>
        <taxon>Mammalia</taxon>
        <taxon>Eutheria</taxon>
        <taxon>Laurasiatheria</taxon>
        <taxon>Artiodactyla</taxon>
        <taxon>Ruminantia</taxon>
        <taxon>Pecora</taxon>
        <taxon>Bovidae</taxon>
        <taxon>Bovinae</taxon>
        <taxon>Bos</taxon>
    </lineage>
</organism>
<dbReference type="FunFam" id="1.20.1070.10:FF:000222">
    <property type="entry name" value="Adhesion G protein-coupled receptor G3"/>
    <property type="match status" value="1"/>
</dbReference>
<dbReference type="SMART" id="SM00303">
    <property type="entry name" value="GPS"/>
    <property type="match status" value="1"/>
</dbReference>
<dbReference type="GO" id="GO:1901223">
    <property type="term" value="P:negative regulation of non-canonical NF-kappaB signal transduction"/>
    <property type="evidence" value="ECO:0007669"/>
    <property type="project" value="Ensembl"/>
</dbReference>
<keyword evidence="12" id="KW-0807">Transducer</keyword>
<dbReference type="PRINTS" id="PR01422">
    <property type="entry name" value="GPR56ORPHANR"/>
</dbReference>
<feature type="domain" description="G-protein coupled receptors family 2 profile 2" evidence="19">
    <location>
        <begin position="271"/>
        <end position="525"/>
    </location>
</feature>
<evidence type="ECO:0000256" key="9">
    <source>
        <dbReference type="ARBA" id="ARBA00023157"/>
    </source>
</evidence>
<feature type="transmembrane region" description="Helical" evidence="16">
    <location>
        <begin position="280"/>
        <end position="299"/>
    </location>
</feature>
<evidence type="ECO:0000256" key="5">
    <source>
        <dbReference type="ARBA" id="ARBA00022729"/>
    </source>
</evidence>
<evidence type="ECO:0000259" key="19">
    <source>
        <dbReference type="PROSITE" id="PS50261"/>
    </source>
</evidence>
<dbReference type="PANTHER" id="PTHR12011:SF285">
    <property type="entry name" value="ADHESION G PROTEIN-COUPLED RECEPTOR G3"/>
    <property type="match status" value="1"/>
</dbReference>
<keyword evidence="4 16" id="KW-0812">Transmembrane</keyword>
<dbReference type="GO" id="GO:0007193">
    <property type="term" value="P:adenylate cyclase-inhibiting G protein-coupled receptor signaling pathway"/>
    <property type="evidence" value="ECO:0007669"/>
    <property type="project" value="Ensembl"/>
</dbReference>
<dbReference type="Pfam" id="PF01825">
    <property type="entry name" value="GPS"/>
    <property type="match status" value="1"/>
</dbReference>
<protein>
    <recommendedName>
        <fullName evidence="14">Adhesion G protein-coupled receptor G3</fullName>
    </recommendedName>
    <alternativeName>
        <fullName evidence="15">G-protein coupled receptor 97</fullName>
    </alternativeName>
</protein>
<dbReference type="PROSITE" id="PS50261">
    <property type="entry name" value="G_PROTEIN_RECEP_F2_4"/>
    <property type="match status" value="1"/>
</dbReference>
<evidence type="ECO:0000256" key="2">
    <source>
        <dbReference type="ARBA" id="ARBA00007343"/>
    </source>
</evidence>
<comment type="subcellular location">
    <subcellularLocation>
        <location evidence="1">Cell membrane</location>
        <topology evidence="1">Multi-pass membrane protein</topology>
    </subcellularLocation>
</comment>
<evidence type="ECO:0000256" key="8">
    <source>
        <dbReference type="ARBA" id="ARBA00023136"/>
    </source>
</evidence>
<evidence type="ECO:0000256" key="15">
    <source>
        <dbReference type="ARBA" id="ARBA00083930"/>
    </source>
</evidence>
<dbReference type="Gene3D" id="1.20.1070.10">
    <property type="entry name" value="Rhodopsin 7-helix transmembrane proteins"/>
    <property type="match status" value="1"/>
</dbReference>
<dbReference type="FunFam" id="2.60.220.50:FF:000023">
    <property type="entry name" value="Adhesion G protein-coupled receptor G3"/>
    <property type="match status" value="1"/>
</dbReference>
<feature type="transmembrane region" description="Helical" evidence="16">
    <location>
        <begin position="435"/>
        <end position="455"/>
    </location>
</feature>
<evidence type="ECO:0000256" key="17">
    <source>
        <dbReference type="SAM" id="SignalP"/>
    </source>
</evidence>
<evidence type="ECO:0000256" key="16">
    <source>
        <dbReference type="SAM" id="Phobius"/>
    </source>
</evidence>
<dbReference type="InterPro" id="IPR003910">
    <property type="entry name" value="GPR1/GPR3/GPR5"/>
</dbReference>
<reference evidence="20" key="1">
    <citation type="submission" date="2019-05" db="EMBL/GenBank/DDBJ databases">
        <authorList>
            <person name="Zhang S."/>
            <person name="Liu J."/>
        </authorList>
    </citation>
    <scope>NUCLEOTIDE SEQUENCE [LARGE SCALE GENOMIC DNA]</scope>
</reference>
<keyword evidence="5 17" id="KW-0732">Signal</keyword>
<evidence type="ECO:0000256" key="14">
    <source>
        <dbReference type="ARBA" id="ARBA00070211"/>
    </source>
</evidence>
<feature type="transmembrane region" description="Helical" evidence="16">
    <location>
        <begin position="476"/>
        <end position="495"/>
    </location>
</feature>
<evidence type="ECO:0000313" key="21">
    <source>
        <dbReference type="Proteomes" id="UP000694520"/>
    </source>
</evidence>
<evidence type="ECO:0000256" key="13">
    <source>
        <dbReference type="ARBA" id="ARBA00066253"/>
    </source>
</evidence>
<dbReference type="InterPro" id="IPR046338">
    <property type="entry name" value="GAIN_dom_sf"/>
</dbReference>
<dbReference type="Ensembl" id="ENSBGRT00000031565.1">
    <property type="protein sequence ID" value="ENSBGRP00000027339.1"/>
    <property type="gene ID" value="ENSBGRG00000017220.1"/>
</dbReference>
<keyword evidence="21" id="KW-1185">Reference proteome</keyword>
<keyword evidence="9" id="KW-1015">Disulfide bond</keyword>
<feature type="transmembrane region" description="Helical" evidence="16">
    <location>
        <begin position="348"/>
        <end position="370"/>
    </location>
</feature>
<dbReference type="Gene3D" id="2.60.220.50">
    <property type="match status" value="1"/>
</dbReference>
<dbReference type="PROSITE" id="PS50221">
    <property type="entry name" value="GAIN_B"/>
    <property type="match status" value="1"/>
</dbReference>
<evidence type="ECO:0000259" key="18">
    <source>
        <dbReference type="PROSITE" id="PS50221"/>
    </source>
</evidence>
<dbReference type="PANTHER" id="PTHR12011">
    <property type="entry name" value="ADHESION G-PROTEIN COUPLED RECEPTOR"/>
    <property type="match status" value="1"/>
</dbReference>
<dbReference type="InterPro" id="IPR057244">
    <property type="entry name" value="GAIN_B"/>
</dbReference>
<feature type="signal peptide" evidence="17">
    <location>
        <begin position="1"/>
        <end position="18"/>
    </location>
</feature>
<feature type="transmembrane region" description="Helical" evidence="16">
    <location>
        <begin position="311"/>
        <end position="328"/>
    </location>
</feature>
<comment type="subunit">
    <text evidence="13">Heterodimer of 2 chains generated by proteolytic processing; the large extracellular N-terminal fragment and the membrane-bound C-terminal fragment predominantly remain associated and non-covalently linked. Interacts with PRTN3; this interaction induces the activation of PAR2. Interacts with GNAO1 (when palmitoylated).</text>
</comment>
<accession>A0A8B9XVW3</accession>
<dbReference type="GO" id="GO:0007166">
    <property type="term" value="P:cell surface receptor signaling pathway"/>
    <property type="evidence" value="ECO:0007669"/>
    <property type="project" value="InterPro"/>
</dbReference>
<dbReference type="InterPro" id="IPR017981">
    <property type="entry name" value="GPCR_2-like_7TM"/>
</dbReference>
<reference evidence="20" key="2">
    <citation type="submission" date="2025-08" db="UniProtKB">
        <authorList>
            <consortium name="Ensembl"/>
        </authorList>
    </citation>
    <scope>IDENTIFICATION</scope>
</reference>
<evidence type="ECO:0000256" key="4">
    <source>
        <dbReference type="ARBA" id="ARBA00022692"/>
    </source>
</evidence>
<dbReference type="GO" id="GO:0007189">
    <property type="term" value="P:adenylate cyclase-activating G protein-coupled receptor signaling pathway"/>
    <property type="evidence" value="ECO:0007669"/>
    <property type="project" value="TreeGrafter"/>
</dbReference>
<name>A0A8B9XVW3_BOSMU</name>
<keyword evidence="3" id="KW-1003">Cell membrane</keyword>
<reference evidence="20" key="3">
    <citation type="submission" date="2025-09" db="UniProtKB">
        <authorList>
            <consortium name="Ensembl"/>
        </authorList>
    </citation>
    <scope>IDENTIFICATION</scope>
</reference>
<feature type="chain" id="PRO_5034821405" description="Adhesion G protein-coupled receptor G3" evidence="17">
    <location>
        <begin position="19"/>
        <end position="550"/>
    </location>
</feature>
<evidence type="ECO:0000313" key="20">
    <source>
        <dbReference type="Ensembl" id="ENSBGRP00000027339.1"/>
    </source>
</evidence>
<dbReference type="GO" id="GO:0030183">
    <property type="term" value="P:B cell differentiation"/>
    <property type="evidence" value="ECO:0007669"/>
    <property type="project" value="Ensembl"/>
</dbReference>
<evidence type="ECO:0000256" key="10">
    <source>
        <dbReference type="ARBA" id="ARBA00023170"/>
    </source>
</evidence>
<proteinExistence type="inferred from homology"/>
<gene>
    <name evidence="20" type="primary">ADGRG3</name>
</gene>
<keyword evidence="7" id="KW-0297">G-protein coupled receptor</keyword>
<evidence type="ECO:0000256" key="12">
    <source>
        <dbReference type="ARBA" id="ARBA00023224"/>
    </source>
</evidence>
<sequence length="550" mass="61588">MVAPRALGILLLLHLASGEEDSTPKYEEPRNVCQGFTNMNSYEDFDLNRTAGCFSKCTRSQKKLCHLGNLQRYWLNFETYLVERNQMDTLNTSFLTAFVKSINTNVSEDLYFSLTPSQIPKQVTKDEHQHPDRVRLPKSLFGSLKSGGPMVRLGIIVLDIGPGNVFKGSLLSREDGSRVLNNRIVGLTLGHINVTELAEPLEITFSHQYQPPNMNLSCEFWDATKGSSGDWSSKGCSTEVGVRRTVCRCDHLTFFALLLRPILDEATVRALIHISQAGCGTSMIFLAFTIAPYVVLRFSRQRFKSEDAPKIHVALSISLFLLNLAFFLNVGQRLKGSNTACWARGAVFHYFLLCAFTWMGLEAFHLYLLVIKVFNTYFSHYFLKLSLMGWVLPALIVIGTGIANSYGPYCIRDEKNVITLELCWFREKTALYVTVYGYCLIIFLFSAVILSLVSWKIFTLSSATAGKEKGQHWKGVLTLLGLSCLVGLPWGLALLTSLGQFTAYVFALFTSLQGVFIFCWFIVLYCPSQSTVTSSSGTARVDHAQIVSHE</sequence>
<dbReference type="GO" id="GO:0030334">
    <property type="term" value="P:regulation of cell migration"/>
    <property type="evidence" value="ECO:0007669"/>
    <property type="project" value="Ensembl"/>
</dbReference>
<feature type="transmembrane region" description="Helical" evidence="16">
    <location>
        <begin position="382"/>
        <end position="403"/>
    </location>
</feature>
<dbReference type="GO" id="GO:0005886">
    <property type="term" value="C:plasma membrane"/>
    <property type="evidence" value="ECO:0007669"/>
    <property type="project" value="UniProtKB-SubCell"/>
</dbReference>
<feature type="domain" description="GAIN-B" evidence="18">
    <location>
        <begin position="110"/>
        <end position="265"/>
    </location>
</feature>
<dbReference type="Proteomes" id="UP000694520">
    <property type="component" value="Chromosome 20"/>
</dbReference>
<dbReference type="InterPro" id="IPR000203">
    <property type="entry name" value="GPS"/>
</dbReference>
<feature type="transmembrane region" description="Helical" evidence="16">
    <location>
        <begin position="501"/>
        <end position="526"/>
    </location>
</feature>
<keyword evidence="8 16" id="KW-0472">Membrane</keyword>
<keyword evidence="10" id="KW-0675">Receptor</keyword>
<evidence type="ECO:0000256" key="3">
    <source>
        <dbReference type="ARBA" id="ARBA00022475"/>
    </source>
</evidence>
<evidence type="ECO:0000256" key="6">
    <source>
        <dbReference type="ARBA" id="ARBA00022989"/>
    </source>
</evidence>
<evidence type="ECO:0000256" key="1">
    <source>
        <dbReference type="ARBA" id="ARBA00004651"/>
    </source>
</evidence>
<dbReference type="AlphaFoldDB" id="A0A8B9XVW3"/>
<keyword evidence="6 16" id="KW-1133">Transmembrane helix</keyword>
<evidence type="ECO:0000256" key="11">
    <source>
        <dbReference type="ARBA" id="ARBA00023180"/>
    </source>
</evidence>
<evidence type="ECO:0000256" key="7">
    <source>
        <dbReference type="ARBA" id="ARBA00023040"/>
    </source>
</evidence>
<keyword evidence="11" id="KW-0325">Glycoprotein</keyword>
<dbReference type="Pfam" id="PF00002">
    <property type="entry name" value="7tm_2"/>
    <property type="match status" value="1"/>
</dbReference>
<comment type="similarity">
    <text evidence="2">Belongs to the G-protein coupled receptor 2 family. Adhesion G-protein coupled receptor (ADGR) subfamily.</text>
</comment>
<dbReference type="InterPro" id="IPR000832">
    <property type="entry name" value="GPCR_2_secretin-like"/>
</dbReference>
<dbReference type="GO" id="GO:0004930">
    <property type="term" value="F:G protein-coupled receptor activity"/>
    <property type="evidence" value="ECO:0007669"/>
    <property type="project" value="UniProtKB-KW"/>
</dbReference>
<dbReference type="GeneTree" id="ENSGT00940000154285"/>